<feature type="domain" description="Bacterial sugar transferase" evidence="4">
    <location>
        <begin position="99"/>
        <end position="281"/>
    </location>
</feature>
<evidence type="ECO:0000256" key="2">
    <source>
        <dbReference type="ARBA" id="ARBA00023169"/>
    </source>
</evidence>
<dbReference type="Proteomes" id="UP000198346">
    <property type="component" value="Unassembled WGS sequence"/>
</dbReference>
<feature type="transmembrane region" description="Helical" evidence="3">
    <location>
        <begin position="264"/>
        <end position="284"/>
    </location>
</feature>
<evidence type="ECO:0000313" key="6">
    <source>
        <dbReference type="Proteomes" id="UP000198346"/>
    </source>
</evidence>
<reference evidence="5 6" key="1">
    <citation type="submission" date="2017-07" db="EMBL/GenBank/DDBJ databases">
        <authorList>
            <person name="Sun Z.S."/>
            <person name="Albrecht U."/>
            <person name="Echele G."/>
            <person name="Lee C.C."/>
        </authorList>
    </citation>
    <scope>NUCLEOTIDE SEQUENCE [LARGE SCALE GENOMIC DNA]</scope>
    <source>
        <strain evidence="5 6">CGMCC 1.12710</strain>
    </source>
</reference>
<dbReference type="Pfam" id="PF02397">
    <property type="entry name" value="Bac_transf"/>
    <property type="match status" value="1"/>
</dbReference>
<sequence>MGAADWDAADWDVAEWGFLGWAGACAATAIAAGLVFLAAGLFRALRRAPAAKPGFALERLAEAPPPRASPARRASIRSASDAADALLAKAERATASRAKRALDVAAALALLVLFAPLIALAAVLIRLDSPGPVLYRQRRVGLHGRVFQMLKLRTMTADAEKEGPCWAAQNDGRVTRVGRILRKTRFDEIPQAINVLRGEMSMVGPRPERPEFVRLLEREIPDYRLRHAVRPGLTGWAQVKYVYGASVEDARVKLRFDLDYIRRFAVRFDVVILLMTVRVALFGLGSR</sequence>
<organism evidence="5 6">
    <name type="scientific">Amphiplicatus metriothermophilus</name>
    <dbReference type="NCBI Taxonomy" id="1519374"/>
    <lineage>
        <taxon>Bacteria</taxon>
        <taxon>Pseudomonadati</taxon>
        <taxon>Pseudomonadota</taxon>
        <taxon>Alphaproteobacteria</taxon>
        <taxon>Parvularculales</taxon>
        <taxon>Parvularculaceae</taxon>
        <taxon>Amphiplicatus</taxon>
    </lineage>
</organism>
<name>A0A239PSW6_9PROT</name>
<dbReference type="GO" id="GO:0000271">
    <property type="term" value="P:polysaccharide biosynthetic process"/>
    <property type="evidence" value="ECO:0007669"/>
    <property type="project" value="UniProtKB-KW"/>
</dbReference>
<keyword evidence="3" id="KW-1133">Transmembrane helix</keyword>
<dbReference type="InterPro" id="IPR003362">
    <property type="entry name" value="Bact_transf"/>
</dbReference>
<dbReference type="PANTHER" id="PTHR30576">
    <property type="entry name" value="COLANIC BIOSYNTHESIS UDP-GLUCOSE LIPID CARRIER TRANSFERASE"/>
    <property type="match status" value="1"/>
</dbReference>
<proteinExistence type="inferred from homology"/>
<gene>
    <name evidence="5" type="ORF">SAMN06297382_1658</name>
</gene>
<keyword evidence="3" id="KW-0472">Membrane</keyword>
<keyword evidence="6" id="KW-1185">Reference proteome</keyword>
<dbReference type="OrthoDB" id="9808602at2"/>
<keyword evidence="5" id="KW-0808">Transferase</keyword>
<feature type="transmembrane region" description="Helical" evidence="3">
    <location>
        <begin position="20"/>
        <end position="42"/>
    </location>
</feature>
<protein>
    <submittedName>
        <fullName evidence="5">Sugar transferase involved in LPS biosynthesis (Colanic, teichoic acid)</fullName>
    </submittedName>
</protein>
<accession>A0A239PSW6</accession>
<evidence type="ECO:0000256" key="3">
    <source>
        <dbReference type="SAM" id="Phobius"/>
    </source>
</evidence>
<comment type="similarity">
    <text evidence="1">Belongs to the bacterial sugar transferase family.</text>
</comment>
<dbReference type="AlphaFoldDB" id="A0A239PSW6"/>
<dbReference type="PANTHER" id="PTHR30576:SF0">
    <property type="entry name" value="UNDECAPRENYL-PHOSPHATE N-ACETYLGALACTOSAMINYL 1-PHOSPHATE TRANSFERASE-RELATED"/>
    <property type="match status" value="1"/>
</dbReference>
<evidence type="ECO:0000256" key="1">
    <source>
        <dbReference type="ARBA" id="ARBA00006464"/>
    </source>
</evidence>
<keyword evidence="2" id="KW-0270">Exopolysaccharide synthesis</keyword>
<evidence type="ECO:0000259" key="4">
    <source>
        <dbReference type="Pfam" id="PF02397"/>
    </source>
</evidence>
<dbReference type="EMBL" id="FZQA01000003">
    <property type="protein sequence ID" value="SNT73260.1"/>
    <property type="molecule type" value="Genomic_DNA"/>
</dbReference>
<dbReference type="GO" id="GO:0016780">
    <property type="term" value="F:phosphotransferase activity, for other substituted phosphate groups"/>
    <property type="evidence" value="ECO:0007669"/>
    <property type="project" value="TreeGrafter"/>
</dbReference>
<evidence type="ECO:0000313" key="5">
    <source>
        <dbReference type="EMBL" id="SNT73260.1"/>
    </source>
</evidence>
<feature type="transmembrane region" description="Helical" evidence="3">
    <location>
        <begin position="101"/>
        <end position="125"/>
    </location>
</feature>
<keyword evidence="3" id="KW-0812">Transmembrane</keyword>
<dbReference type="RefSeq" id="WP_089412139.1">
    <property type="nucleotide sequence ID" value="NZ_FZQA01000003.1"/>
</dbReference>